<keyword evidence="2" id="KW-1185">Reference proteome</keyword>
<protein>
    <submittedName>
        <fullName evidence="1">Uncharacterized protein</fullName>
    </submittedName>
</protein>
<proteinExistence type="predicted"/>
<comment type="caution">
    <text evidence="1">The sequence shown here is derived from an EMBL/GenBank/DDBJ whole genome shotgun (WGS) entry which is preliminary data.</text>
</comment>
<gene>
    <name evidence="1" type="ORF">PIB30_041803</name>
</gene>
<evidence type="ECO:0000313" key="1">
    <source>
        <dbReference type="EMBL" id="MED6208096.1"/>
    </source>
</evidence>
<reference evidence="1 2" key="1">
    <citation type="journal article" date="2023" name="Plants (Basel)">
        <title>Bridging the Gap: Combining Genomics and Transcriptomics Approaches to Understand Stylosanthes scabra, an Orphan Legume from the Brazilian Caatinga.</title>
        <authorList>
            <person name="Ferreira-Neto J.R.C."/>
            <person name="da Silva M.D."/>
            <person name="Binneck E."/>
            <person name="de Melo N.F."/>
            <person name="da Silva R.H."/>
            <person name="de Melo A.L.T.M."/>
            <person name="Pandolfi V."/>
            <person name="Bustamante F.O."/>
            <person name="Brasileiro-Vidal A.C."/>
            <person name="Benko-Iseppon A.M."/>
        </authorList>
    </citation>
    <scope>NUCLEOTIDE SEQUENCE [LARGE SCALE GENOMIC DNA]</scope>
    <source>
        <tissue evidence="1">Leaves</tissue>
    </source>
</reference>
<sequence>MGSNPTYCIVPFHRPIPETQQKETPPRFLLRRALDKPPTITARAFLHLQSDSKAEEAMTSCEASGVQGSEADGKGSCVVIEGATVLLAHSARCYDDVLNLRF</sequence>
<name>A0ABU6YDV8_9FABA</name>
<dbReference type="EMBL" id="JASCZI010241889">
    <property type="protein sequence ID" value="MED6208096.1"/>
    <property type="molecule type" value="Genomic_DNA"/>
</dbReference>
<evidence type="ECO:0000313" key="2">
    <source>
        <dbReference type="Proteomes" id="UP001341840"/>
    </source>
</evidence>
<dbReference type="Proteomes" id="UP001341840">
    <property type="component" value="Unassembled WGS sequence"/>
</dbReference>
<accession>A0ABU6YDV8</accession>
<organism evidence="1 2">
    <name type="scientific">Stylosanthes scabra</name>
    <dbReference type="NCBI Taxonomy" id="79078"/>
    <lineage>
        <taxon>Eukaryota</taxon>
        <taxon>Viridiplantae</taxon>
        <taxon>Streptophyta</taxon>
        <taxon>Embryophyta</taxon>
        <taxon>Tracheophyta</taxon>
        <taxon>Spermatophyta</taxon>
        <taxon>Magnoliopsida</taxon>
        <taxon>eudicotyledons</taxon>
        <taxon>Gunneridae</taxon>
        <taxon>Pentapetalae</taxon>
        <taxon>rosids</taxon>
        <taxon>fabids</taxon>
        <taxon>Fabales</taxon>
        <taxon>Fabaceae</taxon>
        <taxon>Papilionoideae</taxon>
        <taxon>50 kb inversion clade</taxon>
        <taxon>dalbergioids sensu lato</taxon>
        <taxon>Dalbergieae</taxon>
        <taxon>Pterocarpus clade</taxon>
        <taxon>Stylosanthes</taxon>
    </lineage>
</organism>